<dbReference type="EMBL" id="SJPJ01000001">
    <property type="protein sequence ID" value="TWT82491.1"/>
    <property type="molecule type" value="Genomic_DNA"/>
</dbReference>
<feature type="transmembrane region" description="Helical" evidence="1">
    <location>
        <begin position="238"/>
        <end position="262"/>
    </location>
</feature>
<dbReference type="Proteomes" id="UP000315010">
    <property type="component" value="Unassembled WGS sequence"/>
</dbReference>
<sequence length="280" mass="30299">MNKQSYMIPRLNQRALPILALWAVTMGVWFLLLQPNVVSTIESPELAFVVESLYAGAVLGTMAAGCWVASAAPGNWLRFAIQAGCILLGTAMLLKFSNDNTPARTLINCLGLILSQNLLFAWIGIPHFNEVRDQADRRRRQFSISDMIVATTAFALLLGFARWHQPPMNPHNYWIVFTAVCIGLSLISTLLCRAMLSVSFGTGLLRILGVVLLCVAGAVALAFCESKLTQPPIDYQLAIYYALSYLMVFAGHFAAIAVTAAAGRMGATAGKVAETFPGSP</sequence>
<comment type="caution">
    <text evidence="2">The sequence shown here is derived from an EMBL/GenBank/DDBJ whole genome shotgun (WGS) entry which is preliminary data.</text>
</comment>
<accession>A0A5C5Z6Q4</accession>
<feature type="transmembrane region" description="Helical" evidence="1">
    <location>
        <begin position="79"/>
        <end position="97"/>
    </location>
</feature>
<feature type="transmembrane region" description="Helical" evidence="1">
    <location>
        <begin position="103"/>
        <end position="123"/>
    </location>
</feature>
<feature type="transmembrane region" description="Helical" evidence="1">
    <location>
        <begin position="15"/>
        <end position="33"/>
    </location>
</feature>
<name>A0A5C5Z6Q4_9BACT</name>
<feature type="transmembrane region" description="Helical" evidence="1">
    <location>
        <begin position="173"/>
        <end position="192"/>
    </location>
</feature>
<keyword evidence="1" id="KW-1133">Transmembrane helix</keyword>
<evidence type="ECO:0000313" key="3">
    <source>
        <dbReference type="Proteomes" id="UP000315010"/>
    </source>
</evidence>
<keyword evidence="1" id="KW-0812">Transmembrane</keyword>
<feature type="transmembrane region" description="Helical" evidence="1">
    <location>
        <begin position="53"/>
        <end position="72"/>
    </location>
</feature>
<evidence type="ECO:0000256" key="1">
    <source>
        <dbReference type="SAM" id="Phobius"/>
    </source>
</evidence>
<feature type="transmembrane region" description="Helical" evidence="1">
    <location>
        <begin position="144"/>
        <end position="161"/>
    </location>
</feature>
<dbReference type="AlphaFoldDB" id="A0A5C5Z6Q4"/>
<keyword evidence="3" id="KW-1185">Reference proteome</keyword>
<reference evidence="2 3" key="1">
    <citation type="submission" date="2019-02" db="EMBL/GenBank/DDBJ databases">
        <title>Deep-cultivation of Planctomycetes and their phenomic and genomic characterization uncovers novel biology.</title>
        <authorList>
            <person name="Wiegand S."/>
            <person name="Jogler M."/>
            <person name="Boedeker C."/>
            <person name="Pinto D."/>
            <person name="Vollmers J."/>
            <person name="Rivas-Marin E."/>
            <person name="Kohn T."/>
            <person name="Peeters S.H."/>
            <person name="Heuer A."/>
            <person name="Rast P."/>
            <person name="Oberbeckmann S."/>
            <person name="Bunk B."/>
            <person name="Jeske O."/>
            <person name="Meyerdierks A."/>
            <person name="Storesund J.E."/>
            <person name="Kallscheuer N."/>
            <person name="Luecker S."/>
            <person name="Lage O.M."/>
            <person name="Pohl T."/>
            <person name="Merkel B.J."/>
            <person name="Hornburger P."/>
            <person name="Mueller R.-W."/>
            <person name="Bruemmer F."/>
            <person name="Labrenz M."/>
            <person name="Spormann A.M."/>
            <person name="Op Den Camp H."/>
            <person name="Overmann J."/>
            <person name="Amann R."/>
            <person name="Jetten M.S.M."/>
            <person name="Mascher T."/>
            <person name="Medema M.H."/>
            <person name="Devos D.P."/>
            <person name="Kaster A.-K."/>
            <person name="Ovreas L."/>
            <person name="Rohde M."/>
            <person name="Galperin M.Y."/>
            <person name="Jogler C."/>
        </authorList>
    </citation>
    <scope>NUCLEOTIDE SEQUENCE [LARGE SCALE GENOMIC DNA]</scope>
    <source>
        <strain evidence="2 3">CA13</strain>
    </source>
</reference>
<proteinExistence type="predicted"/>
<gene>
    <name evidence="2" type="ORF">CA13_39540</name>
</gene>
<organism evidence="2 3">
    <name type="scientific">Novipirellula herctigrandis</name>
    <dbReference type="NCBI Taxonomy" id="2527986"/>
    <lineage>
        <taxon>Bacteria</taxon>
        <taxon>Pseudomonadati</taxon>
        <taxon>Planctomycetota</taxon>
        <taxon>Planctomycetia</taxon>
        <taxon>Pirellulales</taxon>
        <taxon>Pirellulaceae</taxon>
        <taxon>Novipirellula</taxon>
    </lineage>
</organism>
<keyword evidence="1" id="KW-0472">Membrane</keyword>
<evidence type="ECO:0000313" key="2">
    <source>
        <dbReference type="EMBL" id="TWT82491.1"/>
    </source>
</evidence>
<protein>
    <submittedName>
        <fullName evidence="2">Uncharacterized protein</fullName>
    </submittedName>
</protein>
<feature type="transmembrane region" description="Helical" evidence="1">
    <location>
        <begin position="204"/>
        <end position="223"/>
    </location>
</feature>